<reference evidence="1" key="1">
    <citation type="submission" date="2021-01" db="EMBL/GenBank/DDBJ databases">
        <authorList>
            <person name="Li R."/>
            <person name="Bekaert M."/>
        </authorList>
    </citation>
    <scope>NUCLEOTIDE SEQUENCE</scope>
    <source>
        <strain evidence="1">Farmed</strain>
    </source>
</reference>
<sequence>MQRSMPSVSTMTQELEQGVIEILDFAKEQKKELLGLLDALYEAKDQITSSGTRSREQLTSYFESLKSELILALDNRLAELAKQVDVIEQTSLPPLNECEGLINQGIYKVNRIIKEGSLILENNSADVEKVTNFKESSDSWNLNSVPAIPSLSEVACISVDRTGSCKEKLLDYISKECRVVGKAPVYIADVIERPGALLVKWSETEDDVDASEFCLQYASGTIKSNEDKHAPFHNAYIGGNSICLVKHLQTNHPYSFRASCRSDPDSAWSIWSVPTIACTTLPHYEWSAENSAYSTSNENQTATKCCGGEAVVLYSKSYLYTAGQSITFRVLDAGSTCPGDGVGLSLMNSDSHTLRRPGAAYVTVDGKVYVDGQEMKTKLPFWGKGSSVTFDTEVQPNGKVRVTVQVEEKEVTFDWNLPFIEKYMKDFTNEQNHSRPKEKFYFAMVFANEEWKVGVE</sequence>
<dbReference type="InterPro" id="IPR013783">
    <property type="entry name" value="Ig-like_fold"/>
</dbReference>
<evidence type="ECO:0008006" key="3">
    <source>
        <dbReference type="Google" id="ProtNLM"/>
    </source>
</evidence>
<protein>
    <recommendedName>
        <fullName evidence="3">Cytokine receptor-like factor 3</fullName>
    </recommendedName>
</protein>
<dbReference type="EMBL" id="CAHIKZ030004804">
    <property type="protein sequence ID" value="CAE1315640.1"/>
    <property type="molecule type" value="Genomic_DNA"/>
</dbReference>
<organism evidence="1 2">
    <name type="scientific">Acanthosepion pharaonis</name>
    <name type="common">Pharaoh cuttlefish</name>
    <name type="synonym">Sepia pharaonis</name>
    <dbReference type="NCBI Taxonomy" id="158019"/>
    <lineage>
        <taxon>Eukaryota</taxon>
        <taxon>Metazoa</taxon>
        <taxon>Spiralia</taxon>
        <taxon>Lophotrochozoa</taxon>
        <taxon>Mollusca</taxon>
        <taxon>Cephalopoda</taxon>
        <taxon>Coleoidea</taxon>
        <taxon>Decapodiformes</taxon>
        <taxon>Sepiida</taxon>
        <taxon>Sepiina</taxon>
        <taxon>Sepiidae</taxon>
        <taxon>Acanthosepion</taxon>
    </lineage>
</organism>
<dbReference type="AlphaFoldDB" id="A0A812E576"/>
<comment type="caution">
    <text evidence="1">The sequence shown here is derived from an EMBL/GenBank/DDBJ whole genome shotgun (WGS) entry which is preliminary data.</text>
</comment>
<dbReference type="OrthoDB" id="9984427at2759"/>
<keyword evidence="2" id="KW-1185">Reference proteome</keyword>
<dbReference type="SUPFAM" id="SSF49265">
    <property type="entry name" value="Fibronectin type III"/>
    <property type="match status" value="1"/>
</dbReference>
<accession>A0A812E576</accession>
<evidence type="ECO:0000313" key="2">
    <source>
        <dbReference type="Proteomes" id="UP000597762"/>
    </source>
</evidence>
<dbReference type="Gene3D" id="2.60.40.10">
    <property type="entry name" value="Immunoglobulins"/>
    <property type="match status" value="1"/>
</dbReference>
<gene>
    <name evidence="1" type="ORF">SPHA_66560</name>
</gene>
<proteinExistence type="predicted"/>
<dbReference type="InterPro" id="IPR036116">
    <property type="entry name" value="FN3_sf"/>
</dbReference>
<evidence type="ECO:0000313" key="1">
    <source>
        <dbReference type="EMBL" id="CAE1315640.1"/>
    </source>
</evidence>
<dbReference type="Proteomes" id="UP000597762">
    <property type="component" value="Unassembled WGS sequence"/>
</dbReference>
<name>A0A812E576_ACAPH</name>